<dbReference type="GO" id="GO:0042773">
    <property type="term" value="P:ATP synthesis coupled electron transport"/>
    <property type="evidence" value="ECO:0007669"/>
    <property type="project" value="InterPro"/>
</dbReference>
<keyword evidence="8" id="KW-0813">Transport</keyword>
<dbReference type="Pfam" id="PF00662">
    <property type="entry name" value="Proton_antipo_N"/>
    <property type="match status" value="1"/>
</dbReference>
<keyword evidence="6 8" id="KW-0472">Membrane</keyword>
<feature type="transmembrane region" description="Helical" evidence="8">
    <location>
        <begin position="539"/>
        <end position="557"/>
    </location>
</feature>
<feature type="transmembrane region" description="Helical" evidence="8">
    <location>
        <begin position="51"/>
        <end position="77"/>
    </location>
</feature>
<comment type="catalytic activity">
    <reaction evidence="7 8">
        <text>a ubiquinone + NADH + 5 H(+)(in) = a ubiquinol + NAD(+) + 4 H(+)(out)</text>
        <dbReference type="Rhea" id="RHEA:29091"/>
        <dbReference type="Rhea" id="RHEA-COMP:9565"/>
        <dbReference type="Rhea" id="RHEA-COMP:9566"/>
        <dbReference type="ChEBI" id="CHEBI:15378"/>
        <dbReference type="ChEBI" id="CHEBI:16389"/>
        <dbReference type="ChEBI" id="CHEBI:17976"/>
        <dbReference type="ChEBI" id="CHEBI:57540"/>
        <dbReference type="ChEBI" id="CHEBI:57945"/>
        <dbReference type="EC" id="7.1.1.2"/>
    </reaction>
</comment>
<feature type="transmembrane region" description="Helical" evidence="8">
    <location>
        <begin position="12"/>
        <end position="31"/>
    </location>
</feature>
<dbReference type="EC" id="7.1.1.2" evidence="2 8"/>
<dbReference type="GO" id="GO:0008137">
    <property type="term" value="F:NADH dehydrogenase (ubiquinone) activity"/>
    <property type="evidence" value="ECO:0007669"/>
    <property type="project" value="UniProtKB-EC"/>
</dbReference>
<evidence type="ECO:0000256" key="1">
    <source>
        <dbReference type="ARBA" id="ARBA00004141"/>
    </source>
</evidence>
<dbReference type="AlphaFoldDB" id="A0A1S5R328"/>
<keyword evidence="8" id="KW-0830">Ubiquinone</keyword>
<name>A0A1S5R328_9EUPU</name>
<keyword evidence="5 8" id="KW-1133">Transmembrane helix</keyword>
<geneLocation type="mitochondrion" evidence="11"/>
<accession>A0A1S5R328</accession>
<feature type="transmembrane region" description="Helical" evidence="8">
    <location>
        <begin position="293"/>
        <end position="317"/>
    </location>
</feature>
<reference evidence="11" key="1">
    <citation type="journal article" date="2016" name="BMC Evol. Biol.">
        <title>Positive selection on panpulmonate mitogenomes provide new clues on adaptations to terrestrial life.</title>
        <authorList>
            <person name="Romero P.E."/>
            <person name="Weigand A.M."/>
            <person name="Pfenninger M."/>
        </authorList>
    </citation>
    <scope>NUCLEOTIDE SEQUENCE</scope>
</reference>
<feature type="transmembrane region" description="Helical" evidence="8">
    <location>
        <begin position="337"/>
        <end position="358"/>
    </location>
</feature>
<feature type="transmembrane region" description="Helical" evidence="8">
    <location>
        <begin position="477"/>
        <end position="495"/>
    </location>
</feature>
<feature type="domain" description="NADH:quinone oxidoreductase/Mrp antiporter transmembrane" evidence="9">
    <location>
        <begin position="107"/>
        <end position="386"/>
    </location>
</feature>
<keyword evidence="8 11" id="KW-0496">Mitochondrion</keyword>
<feature type="transmembrane region" description="Helical" evidence="8">
    <location>
        <begin position="269"/>
        <end position="287"/>
    </location>
</feature>
<dbReference type="InterPro" id="IPR003945">
    <property type="entry name" value="NU5C-like"/>
</dbReference>
<comment type="function">
    <text evidence="8">Core subunit of the mitochondrial membrane respiratory chain NADH dehydrogenase (Complex I) which catalyzes electron transfer from NADH through the respiratory chain, using ubiquinone as an electron acceptor. Essential for the catalytic activity and assembly of complex I.</text>
</comment>
<proteinExistence type="inferred from homology"/>
<evidence type="ECO:0000259" key="10">
    <source>
        <dbReference type="Pfam" id="PF00662"/>
    </source>
</evidence>
<evidence type="ECO:0000256" key="5">
    <source>
        <dbReference type="ARBA" id="ARBA00022989"/>
    </source>
</evidence>
<dbReference type="GO" id="GO:0015990">
    <property type="term" value="P:electron transport coupled proton transport"/>
    <property type="evidence" value="ECO:0007669"/>
    <property type="project" value="TreeGrafter"/>
</dbReference>
<feature type="transmembrane region" description="Helical" evidence="8">
    <location>
        <begin position="213"/>
        <end position="235"/>
    </location>
</feature>
<protein>
    <recommendedName>
        <fullName evidence="3 8">NADH-ubiquinone oxidoreductase chain 5</fullName>
        <ecNumber evidence="2 8">7.1.1.2</ecNumber>
    </recommendedName>
</protein>
<feature type="transmembrane region" description="Helical" evidence="8">
    <location>
        <begin position="86"/>
        <end position="105"/>
    </location>
</feature>
<dbReference type="Pfam" id="PF00361">
    <property type="entry name" value="Proton_antipo_M"/>
    <property type="match status" value="1"/>
</dbReference>
<feature type="transmembrane region" description="Helical" evidence="8">
    <location>
        <begin position="370"/>
        <end position="392"/>
    </location>
</feature>
<evidence type="ECO:0000256" key="4">
    <source>
        <dbReference type="ARBA" id="ARBA00022692"/>
    </source>
</evidence>
<keyword evidence="8" id="KW-0520">NAD</keyword>
<feature type="transmembrane region" description="Helical" evidence="8">
    <location>
        <begin position="404"/>
        <end position="433"/>
    </location>
</feature>
<gene>
    <name evidence="11" type="primary">ND5</name>
</gene>
<dbReference type="InterPro" id="IPR001750">
    <property type="entry name" value="ND/Mrp_TM"/>
</dbReference>
<evidence type="ECO:0000259" key="9">
    <source>
        <dbReference type="Pfam" id="PF00361"/>
    </source>
</evidence>
<feature type="transmembrane region" description="Helical" evidence="8">
    <location>
        <begin position="152"/>
        <end position="172"/>
    </location>
</feature>
<sequence length="558" mass="61946">MVFKHMQRLSVLLFLSFSLYMVLYLTFYLPYKPSYLLSIDLFSISSSLVNMSLIFDSVSLGFSALVTFISACVFLFARNYMNLDPYYFRFVWILLSFVMSMNILILSGSFLTLMVGWDGLGVSSFALIIYYQSKESVVSGFLTLLINRLGDVVIMSLMFFMAMSGVMLLVNYSREYQYMMVLLLSVAGLTKSAQYPFSVWLPAAMAAPTPVSALVHSSTLVTAGVYIIIRVAISMQLPTEVMSMLLFCGAMTSLLGGLCAMVENDLKKIIALSTLSQLGVMMFSLGLGAHNLALLHLFAHAMFKALLFLVAGAILMLSFGVQDIRLLGAVTRMNPLLLVYMNVSAFCLMGLPFLSAFYSKHVILGLMWSSSANVTAVVMLLISSGLTGLYMVRLLKAMNWSNQVVPLASPILGWLFYLPMNLLLLGSVTSGLMFSCLDETLQTNLLTPPGNELIVNLSVLLGVLIGILIINRRSVPLLSSMFYLVPLWYHSPYVYSMLSVPMKHLDKGWLEPYCMSRVAHQSFLKVSSLYSWPTVNLGYLPYMLFLGGNVALAWVCLK</sequence>
<organism evidence="11">
    <name type="scientific">Helicella itala</name>
    <dbReference type="NCBI Taxonomy" id="76043"/>
    <lineage>
        <taxon>Eukaryota</taxon>
        <taxon>Metazoa</taxon>
        <taxon>Spiralia</taxon>
        <taxon>Lophotrochozoa</taxon>
        <taxon>Mollusca</taxon>
        <taxon>Gastropoda</taxon>
        <taxon>Heterobranchia</taxon>
        <taxon>Euthyneura</taxon>
        <taxon>Panpulmonata</taxon>
        <taxon>Eupulmonata</taxon>
        <taxon>Stylommatophora</taxon>
        <taxon>Helicina</taxon>
        <taxon>Helicoidea</taxon>
        <taxon>Geomitridae</taxon>
        <taxon>Helicella</taxon>
    </lineage>
</organism>
<dbReference type="GO" id="GO:0003954">
    <property type="term" value="F:NADH dehydrogenase activity"/>
    <property type="evidence" value="ECO:0007669"/>
    <property type="project" value="TreeGrafter"/>
</dbReference>
<evidence type="ECO:0000256" key="7">
    <source>
        <dbReference type="ARBA" id="ARBA00049551"/>
    </source>
</evidence>
<dbReference type="EMBL" id="KT696546">
    <property type="protein sequence ID" value="ANC96347.1"/>
    <property type="molecule type" value="Genomic_DNA"/>
</dbReference>
<comment type="subcellular location">
    <subcellularLocation>
        <location evidence="1">Membrane</location>
        <topology evidence="1">Multi-pass membrane protein</topology>
    </subcellularLocation>
</comment>
<evidence type="ECO:0000256" key="2">
    <source>
        <dbReference type="ARBA" id="ARBA00012944"/>
    </source>
</evidence>
<dbReference type="PANTHER" id="PTHR42829">
    <property type="entry name" value="NADH-UBIQUINONE OXIDOREDUCTASE CHAIN 5"/>
    <property type="match status" value="1"/>
</dbReference>
<evidence type="ECO:0000256" key="3">
    <source>
        <dbReference type="ARBA" id="ARBA00021096"/>
    </source>
</evidence>
<feature type="domain" description="NADH-Ubiquinone oxidoreductase (complex I) chain 5 N-terminal" evidence="10">
    <location>
        <begin position="43"/>
        <end position="90"/>
    </location>
</feature>
<dbReference type="InterPro" id="IPR001516">
    <property type="entry name" value="Proton_antipo_N"/>
</dbReference>
<feature type="transmembrane region" description="Helical" evidence="8">
    <location>
        <begin position="241"/>
        <end position="262"/>
    </location>
</feature>
<evidence type="ECO:0000313" key="11">
    <source>
        <dbReference type="EMBL" id="ANC96347.1"/>
    </source>
</evidence>
<keyword evidence="4 8" id="KW-0812">Transmembrane</keyword>
<evidence type="ECO:0000256" key="8">
    <source>
        <dbReference type="RuleBase" id="RU003404"/>
    </source>
</evidence>
<evidence type="ECO:0000256" key="6">
    <source>
        <dbReference type="ARBA" id="ARBA00023136"/>
    </source>
</evidence>
<comment type="similarity">
    <text evidence="8">Belongs to the complex I subunit 5 family.</text>
</comment>
<dbReference type="PRINTS" id="PR01434">
    <property type="entry name" value="NADHDHGNASE5"/>
</dbReference>
<dbReference type="GO" id="GO:0016020">
    <property type="term" value="C:membrane"/>
    <property type="evidence" value="ECO:0007669"/>
    <property type="project" value="UniProtKB-SubCell"/>
</dbReference>
<feature type="transmembrane region" description="Helical" evidence="8">
    <location>
        <begin position="453"/>
        <end position="470"/>
    </location>
</feature>
<dbReference type="PANTHER" id="PTHR42829:SF2">
    <property type="entry name" value="NADH-UBIQUINONE OXIDOREDUCTASE CHAIN 5"/>
    <property type="match status" value="1"/>
</dbReference>